<dbReference type="STRING" id="290317.Cpha266_1607"/>
<dbReference type="KEGG" id="cph:Cpha266_1607"/>
<dbReference type="AlphaFoldDB" id="A1BGV1"/>
<keyword evidence="2" id="KW-1185">Reference proteome</keyword>
<dbReference type="OrthoDB" id="727829at2"/>
<proteinExistence type="predicted"/>
<dbReference type="eggNOG" id="COG2273">
    <property type="taxonomic scope" value="Bacteria"/>
</dbReference>
<name>A1BGV1_CHLPD</name>
<dbReference type="Gene3D" id="2.60.120.200">
    <property type="match status" value="1"/>
</dbReference>
<protein>
    <submittedName>
        <fullName evidence="1">Uncharacterized protein</fullName>
    </submittedName>
</protein>
<accession>A1BGV1</accession>
<organism evidence="1 2">
    <name type="scientific">Chlorobium phaeobacteroides (strain DSM 266 / SMG 266 / 2430)</name>
    <dbReference type="NCBI Taxonomy" id="290317"/>
    <lineage>
        <taxon>Bacteria</taxon>
        <taxon>Pseudomonadati</taxon>
        <taxon>Chlorobiota</taxon>
        <taxon>Chlorobiia</taxon>
        <taxon>Chlorobiales</taxon>
        <taxon>Chlorobiaceae</taxon>
        <taxon>Chlorobium/Pelodictyon group</taxon>
        <taxon>Chlorobium</taxon>
    </lineage>
</organism>
<dbReference type="EMBL" id="CP000492">
    <property type="protein sequence ID" value="ABL65628.1"/>
    <property type="molecule type" value="Genomic_DNA"/>
</dbReference>
<dbReference type="Proteomes" id="UP000008701">
    <property type="component" value="Chromosome"/>
</dbReference>
<dbReference type="Gene3D" id="2.60.40.2340">
    <property type="match status" value="2"/>
</dbReference>
<dbReference type="RefSeq" id="WP_011745438.1">
    <property type="nucleotide sequence ID" value="NC_008639.1"/>
</dbReference>
<evidence type="ECO:0000313" key="1">
    <source>
        <dbReference type="EMBL" id="ABL65628.1"/>
    </source>
</evidence>
<evidence type="ECO:0000313" key="2">
    <source>
        <dbReference type="Proteomes" id="UP000008701"/>
    </source>
</evidence>
<dbReference type="eggNOG" id="COG0075">
    <property type="taxonomic scope" value="Bacteria"/>
</dbReference>
<dbReference type="HOGENOM" id="CLU_342804_0_0_10"/>
<reference evidence="1 2" key="1">
    <citation type="submission" date="2006-12" db="EMBL/GenBank/DDBJ databases">
        <title>Complete sequence of Chlorobium phaeobacteroides DSM 266.</title>
        <authorList>
            <consortium name="US DOE Joint Genome Institute"/>
            <person name="Copeland A."/>
            <person name="Lucas S."/>
            <person name="Lapidus A."/>
            <person name="Barry K."/>
            <person name="Detter J.C."/>
            <person name="Glavina del Rio T."/>
            <person name="Hammon N."/>
            <person name="Israni S."/>
            <person name="Pitluck S."/>
            <person name="Goltsman E."/>
            <person name="Schmutz J."/>
            <person name="Larimer F."/>
            <person name="Land M."/>
            <person name="Hauser L."/>
            <person name="Mikhailova N."/>
            <person name="Li T."/>
            <person name="Overmann J."/>
            <person name="Bryant D.A."/>
            <person name="Richardson P."/>
        </authorList>
    </citation>
    <scope>NUCLEOTIDE SEQUENCE [LARGE SCALE GENOMIC DNA]</scope>
    <source>
        <strain evidence="1 2">DSM 266</strain>
    </source>
</reference>
<sequence>MAETAWLVAGSVTQVADGNVAWSSMGNVAVSDDLYATVTLSKNTYSHTLRLTGFSPGIPGSATNIRMELAVERKASASGLVDNLVQWFNGSERSGDNKASSANWPTGDGVASYGSSSDSWNSGITAALANSAASGFDVSVYNGGLLTNKTASVDQVRVKFYYDPPPVQELSVPVEVSGSLAVSPVLVLNTSVLVACGDGCACEVVKVVNSGAGFALSVSLGVVPVRVGSAAVLVSVLCSVSAGVVVVRNGAGAVIGSVAVVAAAEQVIADQSSVSAAVACLASFSVQAGQVYAAVVPCSAVSSCSAAPVKVMGVGAGFVASGGVLVSGVEIADVLVPVGLHVDLAVALQRVLVCSAGVIAGAVVGAGVERVTVLSVPVMGTLVVAGVPRMLFSVFVPVSCSVSCWVSPVRVALIGAAVEGVTGCVVSATQVLNNRVKYTLTHPSFGTRVYEVVVTVLKSALNTIDRFWFAAVDNPGLSEDVEATVSDEGVTVILPDGVSLRALKPTIEPSIEAAVSPASGTVTDFTGPVVYVVTSESGERREFTAVASIARATGKSIVRFNILKILNPALSADLIADVCESNVTVIAPSYADGVVAALRPTIQISTGASVVPASTQVKDFSGSVSYRLTAGDLSKASYTADLYRKVDVGSPPTAGEVTVTDGAFTMLGSGLDIWGTSDQFHYLYRKMSGDCVAEVLLESQQATNDWAKAGLMVRTTLLESSVHAFVGMAPLLDGSNRTLFVMHRLTTGGASAMPFQGGVDGPPMWLRLEKVGTEIRAYRKTVAGSSWTLVQSVTVPLIGSTAYVGFAVCSKTTGLGECVFRGLRVG</sequence>
<gene>
    <name evidence="1" type="ordered locus">Cpha266_1607</name>
</gene>